<protein>
    <submittedName>
        <fullName evidence="2">Uncharacterized protein</fullName>
    </submittedName>
</protein>
<evidence type="ECO:0000313" key="2">
    <source>
        <dbReference type="EMBL" id="MBW85096.1"/>
    </source>
</evidence>
<proteinExistence type="predicted"/>
<feature type="transmembrane region" description="Helical" evidence="1">
    <location>
        <begin position="6"/>
        <end position="25"/>
    </location>
</feature>
<name>A0A2P2IV33_RHIMU</name>
<dbReference type="EMBL" id="GGEC01004613">
    <property type="protein sequence ID" value="MBW85096.1"/>
    <property type="molecule type" value="Transcribed_RNA"/>
</dbReference>
<sequence>MKVGNINKHIFVVSIVVYFSFQLNLRLKAFPCLQT</sequence>
<keyword evidence="1" id="KW-0812">Transmembrane</keyword>
<dbReference type="AlphaFoldDB" id="A0A2P2IV33"/>
<accession>A0A2P2IV33</accession>
<keyword evidence="1" id="KW-1133">Transmembrane helix</keyword>
<reference evidence="2" key="1">
    <citation type="submission" date="2018-02" db="EMBL/GenBank/DDBJ databases">
        <title>Rhizophora mucronata_Transcriptome.</title>
        <authorList>
            <person name="Meera S.P."/>
            <person name="Sreeshan A."/>
            <person name="Augustine A."/>
        </authorList>
    </citation>
    <scope>NUCLEOTIDE SEQUENCE</scope>
    <source>
        <tissue evidence="2">Leaf</tissue>
    </source>
</reference>
<keyword evidence="1" id="KW-0472">Membrane</keyword>
<organism evidence="2">
    <name type="scientific">Rhizophora mucronata</name>
    <name type="common">Asiatic mangrove</name>
    <dbReference type="NCBI Taxonomy" id="61149"/>
    <lineage>
        <taxon>Eukaryota</taxon>
        <taxon>Viridiplantae</taxon>
        <taxon>Streptophyta</taxon>
        <taxon>Embryophyta</taxon>
        <taxon>Tracheophyta</taxon>
        <taxon>Spermatophyta</taxon>
        <taxon>Magnoliopsida</taxon>
        <taxon>eudicotyledons</taxon>
        <taxon>Gunneridae</taxon>
        <taxon>Pentapetalae</taxon>
        <taxon>rosids</taxon>
        <taxon>fabids</taxon>
        <taxon>Malpighiales</taxon>
        <taxon>Rhizophoraceae</taxon>
        <taxon>Rhizophora</taxon>
    </lineage>
</organism>
<evidence type="ECO:0000256" key="1">
    <source>
        <dbReference type="SAM" id="Phobius"/>
    </source>
</evidence>